<reference evidence="2" key="1">
    <citation type="journal article" date="2022" name="bioRxiv">
        <title>Sequencing and chromosome-scale assembly of the giantPleurodeles waltlgenome.</title>
        <authorList>
            <person name="Brown T."/>
            <person name="Elewa A."/>
            <person name="Iarovenko S."/>
            <person name="Subramanian E."/>
            <person name="Araus A.J."/>
            <person name="Petzold A."/>
            <person name="Susuki M."/>
            <person name="Suzuki K.-i.T."/>
            <person name="Hayashi T."/>
            <person name="Toyoda A."/>
            <person name="Oliveira C."/>
            <person name="Osipova E."/>
            <person name="Leigh N.D."/>
            <person name="Simon A."/>
            <person name="Yun M.H."/>
        </authorList>
    </citation>
    <scope>NUCLEOTIDE SEQUENCE</scope>
    <source>
        <strain evidence="2">20211129_DDA</strain>
        <tissue evidence="2">Liver</tissue>
    </source>
</reference>
<accession>A0AAV7LJ50</accession>
<dbReference type="AlphaFoldDB" id="A0AAV7LJ50"/>
<protein>
    <submittedName>
        <fullName evidence="2">Uncharacterized protein</fullName>
    </submittedName>
</protein>
<evidence type="ECO:0000313" key="3">
    <source>
        <dbReference type="Proteomes" id="UP001066276"/>
    </source>
</evidence>
<dbReference type="EMBL" id="JANPWB010000015">
    <property type="protein sequence ID" value="KAJ1091651.1"/>
    <property type="molecule type" value="Genomic_DNA"/>
</dbReference>
<proteinExistence type="predicted"/>
<gene>
    <name evidence="2" type="ORF">NDU88_004768</name>
</gene>
<sequence>MEIHDPDVLKSGTNRIGLPGDGGQKQALCAVTREEEKAEENLAAREEEKAVKDGGASSRKEGRGSLGGGLAAESSEDTRTTSGITRHSGGPGGSIPGLRPRSGESVASAGVWGRSQ</sequence>
<name>A0AAV7LJ50_PLEWA</name>
<feature type="compositionally biased region" description="Basic and acidic residues" evidence="1">
    <location>
        <begin position="32"/>
        <end position="63"/>
    </location>
</feature>
<dbReference type="Proteomes" id="UP001066276">
    <property type="component" value="Chromosome 11"/>
</dbReference>
<organism evidence="2 3">
    <name type="scientific">Pleurodeles waltl</name>
    <name type="common">Iberian ribbed newt</name>
    <dbReference type="NCBI Taxonomy" id="8319"/>
    <lineage>
        <taxon>Eukaryota</taxon>
        <taxon>Metazoa</taxon>
        <taxon>Chordata</taxon>
        <taxon>Craniata</taxon>
        <taxon>Vertebrata</taxon>
        <taxon>Euteleostomi</taxon>
        <taxon>Amphibia</taxon>
        <taxon>Batrachia</taxon>
        <taxon>Caudata</taxon>
        <taxon>Salamandroidea</taxon>
        <taxon>Salamandridae</taxon>
        <taxon>Pleurodelinae</taxon>
        <taxon>Pleurodeles</taxon>
    </lineage>
</organism>
<evidence type="ECO:0000256" key="1">
    <source>
        <dbReference type="SAM" id="MobiDB-lite"/>
    </source>
</evidence>
<feature type="region of interest" description="Disordered" evidence="1">
    <location>
        <begin position="1"/>
        <end position="116"/>
    </location>
</feature>
<evidence type="ECO:0000313" key="2">
    <source>
        <dbReference type="EMBL" id="KAJ1091651.1"/>
    </source>
</evidence>
<comment type="caution">
    <text evidence="2">The sequence shown here is derived from an EMBL/GenBank/DDBJ whole genome shotgun (WGS) entry which is preliminary data.</text>
</comment>
<keyword evidence="3" id="KW-1185">Reference proteome</keyword>